<comment type="caution">
    <text evidence="10">The sequence shown here is derived from an EMBL/GenBank/DDBJ whole genome shotgun (WGS) entry which is preliminary data.</text>
</comment>
<keyword evidence="11" id="KW-1185">Reference proteome</keyword>
<keyword evidence="2" id="KW-0547">Nucleotide-binding</keyword>
<protein>
    <recommendedName>
        <fullName evidence="1">RNA helicase</fullName>
        <ecNumber evidence="1">3.6.4.13</ecNumber>
    </recommendedName>
</protein>
<feature type="compositionally biased region" description="Polar residues" evidence="7">
    <location>
        <begin position="18"/>
        <end position="31"/>
    </location>
</feature>
<gene>
    <name evidence="10" type="ORF">CIB84_010169</name>
</gene>
<keyword evidence="5" id="KW-0067">ATP-binding</keyword>
<proteinExistence type="predicted"/>
<evidence type="ECO:0000256" key="2">
    <source>
        <dbReference type="ARBA" id="ARBA00022741"/>
    </source>
</evidence>
<evidence type="ECO:0000256" key="5">
    <source>
        <dbReference type="ARBA" id="ARBA00022840"/>
    </source>
</evidence>
<evidence type="ECO:0000256" key="3">
    <source>
        <dbReference type="ARBA" id="ARBA00022801"/>
    </source>
</evidence>
<evidence type="ECO:0000259" key="8">
    <source>
        <dbReference type="PROSITE" id="PS51192"/>
    </source>
</evidence>
<dbReference type="PANTHER" id="PTHR47958">
    <property type="entry name" value="ATP-DEPENDENT RNA HELICASE DBP3"/>
    <property type="match status" value="1"/>
</dbReference>
<dbReference type="GO" id="GO:0003676">
    <property type="term" value="F:nucleic acid binding"/>
    <property type="evidence" value="ECO:0007669"/>
    <property type="project" value="InterPro"/>
</dbReference>
<dbReference type="OrthoDB" id="196131at2759"/>
<feature type="short sequence motif" description="Q motif" evidence="6">
    <location>
        <begin position="188"/>
        <end position="216"/>
    </location>
</feature>
<organism evidence="10 11">
    <name type="scientific">Bambusicola thoracicus</name>
    <name type="common">Chinese bamboo-partridge</name>
    <name type="synonym">Perdix thoracica</name>
    <dbReference type="NCBI Taxonomy" id="9083"/>
    <lineage>
        <taxon>Eukaryota</taxon>
        <taxon>Metazoa</taxon>
        <taxon>Chordata</taxon>
        <taxon>Craniata</taxon>
        <taxon>Vertebrata</taxon>
        <taxon>Euteleostomi</taxon>
        <taxon>Archelosauria</taxon>
        <taxon>Archosauria</taxon>
        <taxon>Dinosauria</taxon>
        <taxon>Saurischia</taxon>
        <taxon>Theropoda</taxon>
        <taxon>Coelurosauria</taxon>
        <taxon>Aves</taxon>
        <taxon>Neognathae</taxon>
        <taxon>Galloanserae</taxon>
        <taxon>Galliformes</taxon>
        <taxon>Phasianidae</taxon>
        <taxon>Perdicinae</taxon>
        <taxon>Bambusicola</taxon>
    </lineage>
</organism>
<evidence type="ECO:0000256" key="6">
    <source>
        <dbReference type="PROSITE-ProRule" id="PRU00552"/>
    </source>
</evidence>
<evidence type="ECO:0000313" key="10">
    <source>
        <dbReference type="EMBL" id="POI26080.1"/>
    </source>
</evidence>
<dbReference type="InterPro" id="IPR014001">
    <property type="entry name" value="Helicase_ATP-bd"/>
</dbReference>
<evidence type="ECO:0000256" key="7">
    <source>
        <dbReference type="SAM" id="MobiDB-lite"/>
    </source>
</evidence>
<dbReference type="InterPro" id="IPR014014">
    <property type="entry name" value="RNA_helicase_DEAD_Q_motif"/>
</dbReference>
<dbReference type="EC" id="3.6.4.13" evidence="1"/>
<dbReference type="InterPro" id="IPR011545">
    <property type="entry name" value="DEAD/DEAH_box_helicase_dom"/>
</dbReference>
<evidence type="ECO:0000256" key="4">
    <source>
        <dbReference type="ARBA" id="ARBA00022806"/>
    </source>
</evidence>
<dbReference type="PROSITE" id="PS51195">
    <property type="entry name" value="Q_MOTIF"/>
    <property type="match status" value="1"/>
</dbReference>
<evidence type="ECO:0000256" key="1">
    <source>
        <dbReference type="ARBA" id="ARBA00012552"/>
    </source>
</evidence>
<dbReference type="Proteomes" id="UP000237246">
    <property type="component" value="Unassembled WGS sequence"/>
</dbReference>
<dbReference type="InterPro" id="IPR027417">
    <property type="entry name" value="P-loop_NTPase"/>
</dbReference>
<name>A0A2P4SPN4_BAMTH</name>
<dbReference type="SUPFAM" id="SSF52540">
    <property type="entry name" value="P-loop containing nucleoside triphosphate hydrolases"/>
    <property type="match status" value="1"/>
</dbReference>
<dbReference type="FunFam" id="3.40.50.300:FF:003243">
    <property type="entry name" value="ATP-dependent RNA helicase DDX3Y"/>
    <property type="match status" value="1"/>
</dbReference>
<sequence length="310" mass="34144">MLIFTELFCSFQFSGLDLNSSDSQSEGSATSKGRYIPPHLRNREASKQGFDSGGWSSSRDKDAYSSFGARSDRGAKSSFFDRGNGSRGGRQVLICIGAEFQVCCCSSGTYEERGRGSDYDRSGFGRFDRGGGSRWCDKSDEDDWSKPLPPSERLEQELFSGSNTGINFEKYDDIPVEATGSNCPPHIESFSDVDMGEIIMGNIELTRYTRPTPVQKHAIPIIKEKRDLMACAQTGSGKTAAFLLPILSQIYADGPGDALRAMKASILLPSPEEAESNENGRYGRRKQYPISLVLAPTRELAVQIYEEARK</sequence>
<dbReference type="EMBL" id="PPHD01030599">
    <property type="protein sequence ID" value="POI26080.1"/>
    <property type="molecule type" value="Genomic_DNA"/>
</dbReference>
<keyword evidence="3" id="KW-0378">Hydrolase</keyword>
<evidence type="ECO:0000259" key="9">
    <source>
        <dbReference type="PROSITE" id="PS51195"/>
    </source>
</evidence>
<reference evidence="10 11" key="1">
    <citation type="submission" date="2018-01" db="EMBL/GenBank/DDBJ databases">
        <title>Comparison of the Chinese Bamboo Partridge and Red Junglefowl genome sequences highlights the importance of demography in genome evolution.</title>
        <authorList>
            <person name="Tiley G.P."/>
            <person name="Kimball R.T."/>
            <person name="Braun E.L."/>
            <person name="Burleigh J.G."/>
        </authorList>
    </citation>
    <scope>NUCLEOTIDE SEQUENCE [LARGE SCALE GENOMIC DNA]</scope>
    <source>
        <strain evidence="10">RTK389</strain>
        <tissue evidence="10">Blood</tissue>
    </source>
</reference>
<dbReference type="PROSITE" id="PS51192">
    <property type="entry name" value="HELICASE_ATP_BIND_1"/>
    <property type="match status" value="1"/>
</dbReference>
<dbReference type="Pfam" id="PF00270">
    <property type="entry name" value="DEAD"/>
    <property type="match status" value="1"/>
</dbReference>
<dbReference type="AlphaFoldDB" id="A0A2P4SPN4"/>
<feature type="region of interest" description="Disordered" evidence="7">
    <location>
        <begin position="18"/>
        <end position="59"/>
    </location>
</feature>
<evidence type="ECO:0000313" key="11">
    <source>
        <dbReference type="Proteomes" id="UP000237246"/>
    </source>
</evidence>
<accession>A0A2P4SPN4</accession>
<feature type="domain" description="DEAD-box RNA helicase Q" evidence="9">
    <location>
        <begin position="188"/>
        <end position="216"/>
    </location>
</feature>
<dbReference type="Gene3D" id="3.40.50.300">
    <property type="entry name" value="P-loop containing nucleotide triphosphate hydrolases"/>
    <property type="match status" value="1"/>
</dbReference>
<dbReference type="GO" id="GO:0003724">
    <property type="term" value="F:RNA helicase activity"/>
    <property type="evidence" value="ECO:0007669"/>
    <property type="project" value="UniProtKB-EC"/>
</dbReference>
<feature type="domain" description="Helicase ATP-binding" evidence="8">
    <location>
        <begin position="219"/>
        <end position="310"/>
    </location>
</feature>
<feature type="non-terminal residue" evidence="10">
    <location>
        <position position="310"/>
    </location>
</feature>
<dbReference type="GO" id="GO:0005524">
    <property type="term" value="F:ATP binding"/>
    <property type="evidence" value="ECO:0007669"/>
    <property type="project" value="UniProtKB-KW"/>
</dbReference>
<dbReference type="GO" id="GO:0016787">
    <property type="term" value="F:hydrolase activity"/>
    <property type="evidence" value="ECO:0007669"/>
    <property type="project" value="UniProtKB-KW"/>
</dbReference>
<keyword evidence="4" id="KW-0347">Helicase</keyword>